<evidence type="ECO:0000313" key="2">
    <source>
        <dbReference type="Proteomes" id="UP001597073"/>
    </source>
</evidence>
<dbReference type="EMBL" id="JBHTIA010000003">
    <property type="protein sequence ID" value="MFD0764488.1"/>
    <property type="molecule type" value="Genomic_DNA"/>
</dbReference>
<reference evidence="2" key="1">
    <citation type="journal article" date="2019" name="Int. J. Syst. Evol. Microbiol.">
        <title>The Global Catalogue of Microorganisms (GCM) 10K type strain sequencing project: providing services to taxonomists for standard genome sequencing and annotation.</title>
        <authorList>
            <consortium name="The Broad Institute Genomics Platform"/>
            <consortium name="The Broad Institute Genome Sequencing Center for Infectious Disease"/>
            <person name="Wu L."/>
            <person name="Ma J."/>
        </authorList>
    </citation>
    <scope>NUCLEOTIDE SEQUENCE [LARGE SCALE GENOMIC DNA]</scope>
    <source>
        <strain evidence="2">CCUG 60742</strain>
    </source>
</reference>
<comment type="caution">
    <text evidence="1">The sequence shown here is derived from an EMBL/GenBank/DDBJ whole genome shotgun (WGS) entry which is preliminary data.</text>
</comment>
<keyword evidence="2" id="KW-1185">Reference proteome</keyword>
<sequence length="196" mass="22065">MHQLLTKLGVSAELQAFFNDPDGCFSYGNEQEIFGQGFHFVPLTKDIWMKGSYPATELIITSSAMEAIAYMALNAWRHPDASSLSFIAVGLRPQTEQLEWISRYCLKRKITLVFPNDLCGRVADIVVAAGIRQKPVRAVWQQTKVRLYVNSLSLDLAPEKVSLNVFEKAAAVRTAIRTRKPARSNTYLEQLIDENT</sequence>
<dbReference type="RefSeq" id="WP_377139991.1">
    <property type="nucleotide sequence ID" value="NZ_JBHTIA010000003.1"/>
</dbReference>
<protein>
    <submittedName>
        <fullName evidence="1">Uncharacterized protein</fullName>
    </submittedName>
</protein>
<evidence type="ECO:0000313" key="1">
    <source>
        <dbReference type="EMBL" id="MFD0764488.1"/>
    </source>
</evidence>
<proteinExistence type="predicted"/>
<name>A0ABW2ZED0_9SPHI</name>
<dbReference type="Proteomes" id="UP001597073">
    <property type="component" value="Unassembled WGS sequence"/>
</dbReference>
<gene>
    <name evidence="1" type="ORF">ACFQZI_06465</name>
</gene>
<organism evidence="1 2">
    <name type="scientific">Mucilaginibacter lutimaris</name>
    <dbReference type="NCBI Taxonomy" id="931629"/>
    <lineage>
        <taxon>Bacteria</taxon>
        <taxon>Pseudomonadati</taxon>
        <taxon>Bacteroidota</taxon>
        <taxon>Sphingobacteriia</taxon>
        <taxon>Sphingobacteriales</taxon>
        <taxon>Sphingobacteriaceae</taxon>
        <taxon>Mucilaginibacter</taxon>
    </lineage>
</organism>
<accession>A0ABW2ZED0</accession>